<protein>
    <recommendedName>
        <fullName evidence="1">CpXC domain-containing protein</fullName>
    </recommendedName>
</protein>
<reference evidence="2 3" key="1">
    <citation type="submission" date="2019-04" db="EMBL/GenBank/DDBJ databases">
        <title>Flavobacterium sp. nov. isolated from construction timber.</title>
        <authorList>
            <person name="Lin S.-Y."/>
            <person name="Chang C.-T."/>
            <person name="Young C.-C."/>
        </authorList>
    </citation>
    <scope>NUCLEOTIDE SEQUENCE [LARGE SCALE GENOMIC DNA]</scope>
    <source>
        <strain evidence="2 3">CC-CTC003</strain>
    </source>
</reference>
<dbReference type="Proteomes" id="UP000307507">
    <property type="component" value="Unassembled WGS sequence"/>
</dbReference>
<dbReference type="AlphaFoldDB" id="A0A4S3ZZY9"/>
<proteinExistence type="predicted"/>
<dbReference type="InterPro" id="IPR025682">
    <property type="entry name" value="CpXC_dom"/>
</dbReference>
<evidence type="ECO:0000313" key="2">
    <source>
        <dbReference type="EMBL" id="THF51487.1"/>
    </source>
</evidence>
<name>A0A4S3ZZY9_9FLAO</name>
<sequence length="209" mass="24665">MSRNNKTRQNCPHCNSEQELNYYQSVNVTLNPELKSKVLSGKLNDSICTNCHKEINIVSGFFYHDMSQKIMLELALADDDTVDHKEEDAKNQLRDKLIEQGYIYRKLKQYPRLTEKITILDQKLNDLVIEQVTHRMKSILDESIKEVGSIEGNFDFKVFFKKIESSLFKKKIVFHCFSHPSQIMEMKYDFKNLTSDEKNKLYNQDILRK</sequence>
<feature type="domain" description="CpXC" evidence="1">
    <location>
        <begin position="10"/>
        <end position="131"/>
    </location>
</feature>
<keyword evidence="3" id="KW-1185">Reference proteome</keyword>
<gene>
    <name evidence="2" type="ORF">E6C50_06910</name>
</gene>
<evidence type="ECO:0000313" key="3">
    <source>
        <dbReference type="Proteomes" id="UP000307507"/>
    </source>
</evidence>
<evidence type="ECO:0000259" key="1">
    <source>
        <dbReference type="Pfam" id="PF14353"/>
    </source>
</evidence>
<dbReference type="OrthoDB" id="1359508at2"/>
<dbReference type="Pfam" id="PF14353">
    <property type="entry name" value="CpXC"/>
    <property type="match status" value="1"/>
</dbReference>
<dbReference type="EMBL" id="SSNZ01000002">
    <property type="protein sequence ID" value="THF51487.1"/>
    <property type="molecule type" value="Genomic_DNA"/>
</dbReference>
<organism evidence="2 3">
    <name type="scientific">Flavobacterium supellecticarium</name>
    <dbReference type="NCBI Taxonomy" id="2565924"/>
    <lineage>
        <taxon>Bacteria</taxon>
        <taxon>Pseudomonadati</taxon>
        <taxon>Bacteroidota</taxon>
        <taxon>Flavobacteriia</taxon>
        <taxon>Flavobacteriales</taxon>
        <taxon>Flavobacteriaceae</taxon>
        <taxon>Flavobacterium</taxon>
    </lineage>
</organism>
<accession>A0A4S3ZZY9</accession>
<dbReference type="RefSeq" id="WP_136402471.1">
    <property type="nucleotide sequence ID" value="NZ_SSNZ01000002.1"/>
</dbReference>
<comment type="caution">
    <text evidence="2">The sequence shown here is derived from an EMBL/GenBank/DDBJ whole genome shotgun (WGS) entry which is preliminary data.</text>
</comment>